<feature type="region of interest" description="Disordered" evidence="13">
    <location>
        <begin position="604"/>
        <end position="635"/>
    </location>
</feature>
<dbReference type="Pfam" id="PF00569">
    <property type="entry name" value="ZZ"/>
    <property type="match status" value="2"/>
</dbReference>
<evidence type="ECO:0000256" key="8">
    <source>
        <dbReference type="ARBA" id="ARBA00022786"/>
    </source>
</evidence>
<feature type="domain" description="ZZ-type" evidence="15">
    <location>
        <begin position="85"/>
        <end position="137"/>
    </location>
</feature>
<feature type="domain" description="ZZ-type" evidence="15">
    <location>
        <begin position="356"/>
        <end position="408"/>
    </location>
</feature>
<dbReference type="Proteomes" id="UP001497497">
    <property type="component" value="Unassembled WGS sequence"/>
</dbReference>
<evidence type="ECO:0000256" key="2">
    <source>
        <dbReference type="ARBA" id="ARBA00004906"/>
    </source>
</evidence>
<keyword evidence="9" id="KW-0862">Zinc</keyword>
<dbReference type="PROSITE" id="PS01357">
    <property type="entry name" value="ZF_ZZ_1"/>
    <property type="match status" value="1"/>
</dbReference>
<evidence type="ECO:0000256" key="5">
    <source>
        <dbReference type="ARBA" id="ARBA00022723"/>
    </source>
</evidence>
<dbReference type="Pfam" id="PF06701">
    <property type="entry name" value="MIB_HERC2"/>
    <property type="match status" value="4"/>
</dbReference>
<keyword evidence="3" id="KW-0963">Cytoplasm</keyword>
<protein>
    <recommendedName>
        <fullName evidence="19">RING-type E3 ubiquitin transferase</fullName>
    </recommendedName>
</protein>
<dbReference type="GO" id="GO:0016567">
    <property type="term" value="P:protein ubiquitination"/>
    <property type="evidence" value="ECO:0007669"/>
    <property type="project" value="InterPro"/>
</dbReference>
<evidence type="ECO:0000256" key="7">
    <source>
        <dbReference type="ARBA" id="ARBA00022771"/>
    </source>
</evidence>
<dbReference type="FunFam" id="2.30.30.40:FF:000078">
    <property type="entry name" value="Putative e3 ubiquitin-protein ligase mib2"/>
    <property type="match status" value="1"/>
</dbReference>
<evidence type="ECO:0000256" key="3">
    <source>
        <dbReference type="ARBA" id="ARBA00022490"/>
    </source>
</evidence>
<keyword evidence="4" id="KW-0808">Transferase</keyword>
<evidence type="ECO:0000256" key="13">
    <source>
        <dbReference type="SAM" id="MobiDB-lite"/>
    </source>
</evidence>
<keyword evidence="5" id="KW-0479">Metal-binding</keyword>
<dbReference type="InterPro" id="IPR010606">
    <property type="entry name" value="Mib_Herc2"/>
</dbReference>
<dbReference type="InterPro" id="IPR040847">
    <property type="entry name" value="SH3_15"/>
</dbReference>
<feature type="domain" description="MIB/HERC2" evidence="16">
    <location>
        <begin position="150"/>
        <end position="227"/>
    </location>
</feature>
<evidence type="ECO:0000256" key="1">
    <source>
        <dbReference type="ARBA" id="ARBA00004496"/>
    </source>
</evidence>
<dbReference type="GO" id="GO:0007219">
    <property type="term" value="P:Notch signaling pathway"/>
    <property type="evidence" value="ECO:0007669"/>
    <property type="project" value="UniProtKB-KW"/>
</dbReference>
<organism evidence="17 18">
    <name type="scientific">Lymnaea stagnalis</name>
    <name type="common">Great pond snail</name>
    <name type="synonym">Helix stagnalis</name>
    <dbReference type="NCBI Taxonomy" id="6523"/>
    <lineage>
        <taxon>Eukaryota</taxon>
        <taxon>Metazoa</taxon>
        <taxon>Spiralia</taxon>
        <taxon>Lophotrochozoa</taxon>
        <taxon>Mollusca</taxon>
        <taxon>Gastropoda</taxon>
        <taxon>Heterobranchia</taxon>
        <taxon>Euthyneura</taxon>
        <taxon>Panpulmonata</taxon>
        <taxon>Hygrophila</taxon>
        <taxon>Lymnaeoidea</taxon>
        <taxon>Lymnaeidae</taxon>
        <taxon>Lymnaea</taxon>
    </lineage>
</organism>
<feature type="domain" description="MIB/HERC2" evidence="16">
    <location>
        <begin position="1"/>
        <end position="79"/>
    </location>
</feature>
<evidence type="ECO:0000313" key="17">
    <source>
        <dbReference type="EMBL" id="CAL1544045.1"/>
    </source>
</evidence>
<accession>A0AAV2ICQ1</accession>
<dbReference type="PANTHER" id="PTHR24202">
    <property type="entry name" value="E3 UBIQUITIN-PROTEIN LIGASE MIB2"/>
    <property type="match status" value="1"/>
</dbReference>
<keyword evidence="6" id="KW-0677">Repeat</keyword>
<dbReference type="InterPro" id="IPR001841">
    <property type="entry name" value="Znf_RING"/>
</dbReference>
<dbReference type="Gene3D" id="3.30.60.90">
    <property type="match status" value="2"/>
</dbReference>
<dbReference type="InterPro" id="IPR043145">
    <property type="entry name" value="Znf_ZZ_sf"/>
</dbReference>
<gene>
    <name evidence="17" type="ORF">GSLYS_00017558001</name>
</gene>
<dbReference type="Gene3D" id="3.30.40.10">
    <property type="entry name" value="Zinc/RING finger domain, C3HC4 (zinc finger)"/>
    <property type="match status" value="1"/>
</dbReference>
<sequence length="688" mass="76420">MDEVIFNRKPGLRVVRGPDWEGQDEDCCEGHVGTVLETGGQFGCKTPDKYVTVIWDSGFKGCYRAGHKGAYDLRVLDNNQCGVFHLSTKCSGCQDRDIKGFRWKCAICPSVDLCTACYMSDKHDSIHVFTRYDTPESDGVRVPPRCNSENDKQLAMGIFKDALVTRGPDWGWQNQDGGAGQTGKVVNIIKWDRNYIGEVKVRWKSGSEWSYRLGPDGKVDLKCVVASTGGYYYKSHLPVVGKMKNDTNETPEAVTENYRQILRRSALSAELTSCDPSRFGVGYRVVRGPDWNCGNQDGGEGFVGTIAETLGQGFGKPPINFVNVIWDTGSMGVYRAGHEDKFDLRVFDIGVDGTKHESVMCDSCMMEDIRGIRWKCSQCKNANLCSQCYSDDRHDISHQFLRYDSPDPKKIFKVRKRCESQKVQVMGIFPGATVSRVREGKCDDDYAGNGNVGRVVSIADSGKSSFRTAVTVQWPSGSQMTIHSGHNGNIELKCVKAAPGGFYYRNHMPIFGKEPPPCAAQRERFKVGDQVKIAVDISQLKRLQQGHGGLPDNMNQHLDSVGKVSRINEEDDVVVKFGDSGPYTFNPAGLTKVKLKFPNDPFAPSNPKDGCSSRKMAKTSSHSNSSRGSSEMSTPRYQPQCKICLEQDACITFIPCGHFASCRYCASRLTNCAICRREITERQLTFIP</sequence>
<dbReference type="SMART" id="SM00184">
    <property type="entry name" value="RING"/>
    <property type="match status" value="1"/>
</dbReference>
<comment type="subcellular location">
    <subcellularLocation>
        <location evidence="1">Cytoplasm</location>
    </subcellularLocation>
</comment>
<keyword evidence="11" id="KW-0040">ANK repeat</keyword>
<dbReference type="GO" id="GO:0005737">
    <property type="term" value="C:cytoplasm"/>
    <property type="evidence" value="ECO:0007669"/>
    <property type="project" value="UniProtKB-SubCell"/>
</dbReference>
<dbReference type="Pfam" id="PF18346">
    <property type="entry name" value="SH3_15"/>
    <property type="match status" value="1"/>
</dbReference>
<dbReference type="InterPro" id="IPR000433">
    <property type="entry name" value="Znf_ZZ"/>
</dbReference>
<dbReference type="AlphaFoldDB" id="A0AAV2ICQ1"/>
<feature type="domain" description="RING-type" evidence="14">
    <location>
        <begin position="641"/>
        <end position="676"/>
    </location>
</feature>
<evidence type="ECO:0000259" key="15">
    <source>
        <dbReference type="PROSITE" id="PS50135"/>
    </source>
</evidence>
<keyword evidence="7 12" id="KW-0863">Zinc-finger</keyword>
<comment type="caution">
    <text evidence="17">The sequence shown here is derived from an EMBL/GenBank/DDBJ whole genome shotgun (WGS) entry which is preliminary data.</text>
</comment>
<proteinExistence type="predicted"/>
<dbReference type="GO" id="GO:0004842">
    <property type="term" value="F:ubiquitin-protein transferase activity"/>
    <property type="evidence" value="ECO:0007669"/>
    <property type="project" value="InterPro"/>
</dbReference>
<keyword evidence="8" id="KW-0833">Ubl conjugation pathway</keyword>
<dbReference type="PROSITE" id="PS51416">
    <property type="entry name" value="MIB_HERC2"/>
    <property type="match status" value="4"/>
</dbReference>
<dbReference type="InterPro" id="IPR037252">
    <property type="entry name" value="Mib_Herc2_sf"/>
</dbReference>
<dbReference type="SUPFAM" id="SSF57850">
    <property type="entry name" value="RING/U-box"/>
    <property type="match status" value="2"/>
</dbReference>
<feature type="domain" description="MIB/HERC2" evidence="16">
    <location>
        <begin position="271"/>
        <end position="350"/>
    </location>
</feature>
<dbReference type="SUPFAM" id="SSF159034">
    <property type="entry name" value="Mib/herc2 domain-like"/>
    <property type="match status" value="4"/>
</dbReference>
<evidence type="ECO:0000256" key="4">
    <source>
        <dbReference type="ARBA" id="ARBA00022679"/>
    </source>
</evidence>
<feature type="domain" description="MIB/HERC2" evidence="16">
    <location>
        <begin position="420"/>
        <end position="498"/>
    </location>
</feature>
<evidence type="ECO:0000313" key="18">
    <source>
        <dbReference type="Proteomes" id="UP001497497"/>
    </source>
</evidence>
<keyword evidence="10" id="KW-0914">Notch signaling pathway</keyword>
<evidence type="ECO:0000256" key="10">
    <source>
        <dbReference type="ARBA" id="ARBA00022976"/>
    </source>
</evidence>
<dbReference type="SMART" id="SM00291">
    <property type="entry name" value="ZnF_ZZ"/>
    <property type="match status" value="2"/>
</dbReference>
<evidence type="ECO:0000256" key="11">
    <source>
        <dbReference type="ARBA" id="ARBA00023043"/>
    </source>
</evidence>
<evidence type="ECO:0000259" key="14">
    <source>
        <dbReference type="PROSITE" id="PS50089"/>
    </source>
</evidence>
<dbReference type="PANTHER" id="PTHR24202:SF4">
    <property type="entry name" value="E3 UBIQUITIN-PROTEIN LIGASE MIB2-RELATED"/>
    <property type="match status" value="1"/>
</dbReference>
<dbReference type="EMBL" id="CAXITT010000593">
    <property type="protein sequence ID" value="CAL1544045.1"/>
    <property type="molecule type" value="Genomic_DNA"/>
</dbReference>
<reference evidence="17 18" key="1">
    <citation type="submission" date="2024-04" db="EMBL/GenBank/DDBJ databases">
        <authorList>
            <consortium name="Genoscope - CEA"/>
            <person name="William W."/>
        </authorList>
    </citation>
    <scope>NUCLEOTIDE SEQUENCE [LARGE SCALE GENOMIC DNA]</scope>
</reference>
<name>A0AAV2ICQ1_LYMST</name>
<evidence type="ECO:0000259" key="16">
    <source>
        <dbReference type="PROSITE" id="PS51416"/>
    </source>
</evidence>
<dbReference type="FunFam" id="1.10.1170.10:FF:000002">
    <property type="entry name" value="Baculoviral IAP repeat containing 7"/>
    <property type="match status" value="1"/>
</dbReference>
<dbReference type="GO" id="GO:0008270">
    <property type="term" value="F:zinc ion binding"/>
    <property type="evidence" value="ECO:0007669"/>
    <property type="project" value="UniProtKB-KW"/>
</dbReference>
<dbReference type="PROSITE" id="PS50135">
    <property type="entry name" value="ZF_ZZ_2"/>
    <property type="match status" value="2"/>
</dbReference>
<evidence type="ECO:0008006" key="19">
    <source>
        <dbReference type="Google" id="ProtNLM"/>
    </source>
</evidence>
<evidence type="ECO:0000256" key="12">
    <source>
        <dbReference type="PROSITE-ProRule" id="PRU00228"/>
    </source>
</evidence>
<comment type="pathway">
    <text evidence="2">Protein modification; protein ubiquitination.</text>
</comment>
<evidence type="ECO:0000256" key="6">
    <source>
        <dbReference type="ARBA" id="ARBA00022737"/>
    </source>
</evidence>
<feature type="compositionally biased region" description="Low complexity" evidence="13">
    <location>
        <begin position="620"/>
        <end position="633"/>
    </location>
</feature>
<keyword evidence="18" id="KW-1185">Reference proteome</keyword>
<dbReference type="InterPro" id="IPR013083">
    <property type="entry name" value="Znf_RING/FYVE/PHD"/>
</dbReference>
<dbReference type="Pfam" id="PF13920">
    <property type="entry name" value="zf-C3HC4_3"/>
    <property type="match status" value="1"/>
</dbReference>
<dbReference type="Gene3D" id="2.30.30.40">
    <property type="entry name" value="SH3 Domains"/>
    <property type="match status" value="4"/>
</dbReference>
<evidence type="ECO:0000256" key="9">
    <source>
        <dbReference type="ARBA" id="ARBA00022833"/>
    </source>
</evidence>
<dbReference type="PROSITE" id="PS50089">
    <property type="entry name" value="ZF_RING_2"/>
    <property type="match status" value="1"/>
</dbReference>